<evidence type="ECO:0000256" key="2">
    <source>
        <dbReference type="ARBA" id="ARBA00022737"/>
    </source>
</evidence>
<sequence>MPFVDQLASWSKDEFGQSHYEHISPYTRVSLPSERSKLAVCLNGQNLHIFGGRLKNGEIVRDLWQYNIETQVWYRHETSELPRLEGHAIACTEKGDVYFFGGTFSRIGCPLWLWTQDSPAMRVAVDPSMPAPGSRRGHSLTYINNCLYLYGGYIDMHGSTDSLWQFHCDSQQWSLLSIDDGPNGRHGHSAVAFNGCLYVYGGLSDLRAKGDFWKFDIAAQKWEVLRAIVHPTARFGHSCCVTRTRMFLFGGEDGNGNRKDDLWCYDFLKKDWSRVMCDPECKPSAAVYSSLIALEPAYIAGNSRMFSLKKTPEYLANRKLEAEAGECSVCKYPIVEEAPMKQERLITNISGTVERNTYPSGHHRSPGSEDSGFQEQYIRSASEFGLVNNFFRRDSNDTQPYMINMGFERGSTDVDDELFIRGRLSQISHTFDGRMSQVELALPSPTEELEDEELPGAVPEMRTARSTASRSSFLSHRTQQSARSSTRSHISPTETSRHLTSSHSEFLMPPATPIPRSPKSRSSISPERMSLTHYPSPFQDEPWFHSMPASALNNNSLSRSLNVLPHGPPSAAEEIEMAQMTHFMRNGFVSTQDNYNGMRTTNLNADTHEDGALDRGETGKSRQHVENFCVHSDGRCTQLMLIGGKYNDARTIGGQVRPESLSVWRCCVRQL</sequence>
<name>A0A914V7H2_9BILA</name>
<accession>A0A914V7H2</accession>
<evidence type="ECO:0000313" key="5">
    <source>
        <dbReference type="WBParaSite" id="PSAMB.scaffold1622size29311.g14146.t1"/>
    </source>
</evidence>
<feature type="compositionally biased region" description="Low complexity" evidence="3">
    <location>
        <begin position="464"/>
        <end position="489"/>
    </location>
</feature>
<dbReference type="PANTHER" id="PTHR46093:SF18">
    <property type="entry name" value="FIBRONECTIN TYPE-III DOMAIN-CONTAINING PROTEIN"/>
    <property type="match status" value="1"/>
</dbReference>
<keyword evidence="1" id="KW-0880">Kelch repeat</keyword>
<evidence type="ECO:0000313" key="4">
    <source>
        <dbReference type="Proteomes" id="UP000887566"/>
    </source>
</evidence>
<dbReference type="Proteomes" id="UP000887566">
    <property type="component" value="Unplaced"/>
</dbReference>
<feature type="region of interest" description="Disordered" evidence="3">
    <location>
        <begin position="443"/>
        <end position="530"/>
    </location>
</feature>
<dbReference type="SUPFAM" id="SSF117281">
    <property type="entry name" value="Kelch motif"/>
    <property type="match status" value="2"/>
</dbReference>
<reference evidence="5" key="1">
    <citation type="submission" date="2022-11" db="UniProtKB">
        <authorList>
            <consortium name="WormBaseParasite"/>
        </authorList>
    </citation>
    <scope>IDENTIFICATION</scope>
</reference>
<dbReference type="InterPro" id="IPR006652">
    <property type="entry name" value="Kelch_1"/>
</dbReference>
<dbReference type="Pfam" id="PF24681">
    <property type="entry name" value="Kelch_KLHDC2_KLHL20_DRC7"/>
    <property type="match status" value="1"/>
</dbReference>
<organism evidence="4 5">
    <name type="scientific">Plectus sambesii</name>
    <dbReference type="NCBI Taxonomy" id="2011161"/>
    <lineage>
        <taxon>Eukaryota</taxon>
        <taxon>Metazoa</taxon>
        <taxon>Ecdysozoa</taxon>
        <taxon>Nematoda</taxon>
        <taxon>Chromadorea</taxon>
        <taxon>Plectida</taxon>
        <taxon>Plectina</taxon>
        <taxon>Plectoidea</taxon>
        <taxon>Plectidae</taxon>
        <taxon>Plectus</taxon>
    </lineage>
</organism>
<dbReference type="PANTHER" id="PTHR46093">
    <property type="entry name" value="ACYL-COA-BINDING DOMAIN-CONTAINING PROTEIN 5"/>
    <property type="match status" value="1"/>
</dbReference>
<dbReference type="AlphaFoldDB" id="A0A914V7H2"/>
<dbReference type="WBParaSite" id="PSAMB.scaffold1622size29311.g14146.t1">
    <property type="protein sequence ID" value="PSAMB.scaffold1622size29311.g14146.t1"/>
    <property type="gene ID" value="PSAMB.scaffold1622size29311.g14146"/>
</dbReference>
<feature type="compositionally biased region" description="Polar residues" evidence="3">
    <location>
        <begin position="490"/>
        <end position="504"/>
    </location>
</feature>
<feature type="region of interest" description="Disordered" evidence="3">
    <location>
        <begin position="353"/>
        <end position="373"/>
    </location>
</feature>
<dbReference type="InterPro" id="IPR015915">
    <property type="entry name" value="Kelch-typ_b-propeller"/>
</dbReference>
<dbReference type="Gene3D" id="2.120.10.80">
    <property type="entry name" value="Kelch-type beta propeller"/>
    <property type="match status" value="2"/>
</dbReference>
<evidence type="ECO:0000256" key="1">
    <source>
        <dbReference type="ARBA" id="ARBA00022441"/>
    </source>
</evidence>
<protein>
    <submittedName>
        <fullName evidence="5">Uncharacterized protein</fullName>
    </submittedName>
</protein>
<keyword evidence="4" id="KW-1185">Reference proteome</keyword>
<dbReference type="SMART" id="SM00612">
    <property type="entry name" value="Kelch"/>
    <property type="match status" value="3"/>
</dbReference>
<evidence type="ECO:0000256" key="3">
    <source>
        <dbReference type="SAM" id="MobiDB-lite"/>
    </source>
</evidence>
<keyword evidence="2" id="KW-0677">Repeat</keyword>
<proteinExistence type="predicted"/>